<keyword evidence="4" id="KW-1185">Reference proteome</keyword>
<feature type="coiled-coil region" evidence="1">
    <location>
        <begin position="160"/>
        <end position="187"/>
    </location>
</feature>
<sequence>MADKLEGARNKYQIHSFVLVTASDGSVCVWYWSAWYWSCDKMAAKTSGSRDAKVNELKLKDRVKELEEEVASLKKRLDELRKAKNTTILKREREVLEVGAPFGRRDSRADVKNTELEKKLQDIQRERDQEMDALRKKFAAEMEQVKKNFSNSSCGHEEELLFLRHRNETLENDNVALMAEGRELRARVDALVTDLSIKEAKWCETEEELKMKLKLSWGDKYKEWMEATEAKITDLQRTNQLLRMYLKKQRPEGGDPTGQDPDFDAL</sequence>
<keyword evidence="1" id="KW-0175">Coiled coil</keyword>
<evidence type="ECO:0000256" key="2">
    <source>
        <dbReference type="SAM" id="MobiDB-lite"/>
    </source>
</evidence>
<evidence type="ECO:0000256" key="1">
    <source>
        <dbReference type="SAM" id="Coils"/>
    </source>
</evidence>
<dbReference type="EMBL" id="JACVVK020000128">
    <property type="protein sequence ID" value="KAK7490323.1"/>
    <property type="molecule type" value="Genomic_DNA"/>
</dbReference>
<proteinExistence type="predicted"/>
<gene>
    <name evidence="3" type="ORF">BaRGS_00018484</name>
</gene>
<feature type="region of interest" description="Disordered" evidence="2">
    <location>
        <begin position="247"/>
        <end position="266"/>
    </location>
</feature>
<evidence type="ECO:0000313" key="4">
    <source>
        <dbReference type="Proteomes" id="UP001519460"/>
    </source>
</evidence>
<protein>
    <submittedName>
        <fullName evidence="3">Uncharacterized protein</fullName>
    </submittedName>
</protein>
<dbReference type="Proteomes" id="UP001519460">
    <property type="component" value="Unassembled WGS sequence"/>
</dbReference>
<comment type="caution">
    <text evidence="3">The sequence shown here is derived from an EMBL/GenBank/DDBJ whole genome shotgun (WGS) entry which is preliminary data.</text>
</comment>
<feature type="coiled-coil region" evidence="1">
    <location>
        <begin position="49"/>
        <end position="133"/>
    </location>
</feature>
<accession>A0ABD0KTQ2</accession>
<reference evidence="3 4" key="1">
    <citation type="journal article" date="2023" name="Sci. Data">
        <title>Genome assembly of the Korean intertidal mud-creeper Batillaria attramentaria.</title>
        <authorList>
            <person name="Patra A.K."/>
            <person name="Ho P.T."/>
            <person name="Jun S."/>
            <person name="Lee S.J."/>
            <person name="Kim Y."/>
            <person name="Won Y.J."/>
        </authorList>
    </citation>
    <scope>NUCLEOTIDE SEQUENCE [LARGE SCALE GENOMIC DNA]</scope>
    <source>
        <strain evidence="3">Wonlab-2016</strain>
    </source>
</reference>
<dbReference type="AlphaFoldDB" id="A0ABD0KTQ2"/>
<name>A0ABD0KTQ2_9CAEN</name>
<organism evidence="3 4">
    <name type="scientific">Batillaria attramentaria</name>
    <dbReference type="NCBI Taxonomy" id="370345"/>
    <lineage>
        <taxon>Eukaryota</taxon>
        <taxon>Metazoa</taxon>
        <taxon>Spiralia</taxon>
        <taxon>Lophotrochozoa</taxon>
        <taxon>Mollusca</taxon>
        <taxon>Gastropoda</taxon>
        <taxon>Caenogastropoda</taxon>
        <taxon>Sorbeoconcha</taxon>
        <taxon>Cerithioidea</taxon>
        <taxon>Batillariidae</taxon>
        <taxon>Batillaria</taxon>
    </lineage>
</organism>
<evidence type="ECO:0000313" key="3">
    <source>
        <dbReference type="EMBL" id="KAK7490323.1"/>
    </source>
</evidence>